<accession>A0A4Q9KHE3</accession>
<evidence type="ECO:0000256" key="1">
    <source>
        <dbReference type="SAM" id="MobiDB-lite"/>
    </source>
</evidence>
<sequence length="80" mass="8269">MPFVHWLLGDRPADVGLRPYGAADLTLDAPLPPDPRSEPAEGPTPGPVALALGTLRDALGRWPFWPVVVSSSCAAGAPTG</sequence>
<organism evidence="2 3">
    <name type="scientific">Propioniciclava sinopodophylli</name>
    <dbReference type="NCBI Taxonomy" id="1837344"/>
    <lineage>
        <taxon>Bacteria</taxon>
        <taxon>Bacillati</taxon>
        <taxon>Actinomycetota</taxon>
        <taxon>Actinomycetes</taxon>
        <taxon>Propionibacteriales</taxon>
        <taxon>Propionibacteriaceae</taxon>
        <taxon>Propioniciclava</taxon>
    </lineage>
</organism>
<evidence type="ECO:0000313" key="2">
    <source>
        <dbReference type="EMBL" id="TBT88731.1"/>
    </source>
</evidence>
<protein>
    <submittedName>
        <fullName evidence="2">Uncharacterized protein</fullName>
    </submittedName>
</protein>
<dbReference type="EMBL" id="SDMQ01000001">
    <property type="protein sequence ID" value="TBT88731.1"/>
    <property type="molecule type" value="Genomic_DNA"/>
</dbReference>
<evidence type="ECO:0000313" key="3">
    <source>
        <dbReference type="Proteomes" id="UP000292373"/>
    </source>
</evidence>
<dbReference type="RefSeq" id="WP_131166859.1">
    <property type="nucleotide sequence ID" value="NZ_SDMQ01000001.1"/>
</dbReference>
<comment type="caution">
    <text evidence="2">The sequence shown here is derived from an EMBL/GenBank/DDBJ whole genome shotgun (WGS) entry which is preliminary data.</text>
</comment>
<keyword evidence="3" id="KW-1185">Reference proteome</keyword>
<gene>
    <name evidence="2" type="ORF">ET989_02010</name>
</gene>
<dbReference type="AlphaFoldDB" id="A0A4Q9KHE3"/>
<proteinExistence type="predicted"/>
<name>A0A4Q9KHE3_9ACTN</name>
<reference evidence="2 3" key="1">
    <citation type="submission" date="2019-01" db="EMBL/GenBank/DDBJ databases">
        <title>Lactibacter flavus gen. nov., sp. nov., a novel bacterium of the family Propionibacteriaceae isolated from raw milk and dairy products.</title>
        <authorList>
            <person name="Huptas C."/>
            <person name="Wenning M."/>
            <person name="Breitenwieser F."/>
            <person name="Doll E."/>
            <person name="Von Neubeck M."/>
            <person name="Busse H.-J."/>
            <person name="Scherer S."/>
        </authorList>
    </citation>
    <scope>NUCLEOTIDE SEQUENCE [LARGE SCALE GENOMIC DNA]</scope>
    <source>
        <strain evidence="2 3">KCTC 33808</strain>
    </source>
</reference>
<feature type="region of interest" description="Disordered" evidence="1">
    <location>
        <begin position="27"/>
        <end position="46"/>
    </location>
</feature>
<dbReference type="Proteomes" id="UP000292373">
    <property type="component" value="Unassembled WGS sequence"/>
</dbReference>
<dbReference type="OrthoDB" id="146345at2"/>